<keyword evidence="1" id="KW-0812">Transmembrane</keyword>
<evidence type="ECO:0000313" key="2">
    <source>
        <dbReference type="EMBL" id="CAA9477282.1"/>
    </source>
</evidence>
<dbReference type="EMBL" id="CADCVN010000298">
    <property type="protein sequence ID" value="CAA9477282.1"/>
    <property type="molecule type" value="Genomic_DNA"/>
</dbReference>
<organism evidence="2">
    <name type="scientific">uncultured Segetibacter sp</name>
    <dbReference type="NCBI Taxonomy" id="481133"/>
    <lineage>
        <taxon>Bacteria</taxon>
        <taxon>Pseudomonadati</taxon>
        <taxon>Bacteroidota</taxon>
        <taxon>Chitinophagia</taxon>
        <taxon>Chitinophagales</taxon>
        <taxon>Chitinophagaceae</taxon>
        <taxon>Segetibacter</taxon>
        <taxon>environmental samples</taxon>
    </lineage>
</organism>
<feature type="transmembrane region" description="Helical" evidence="1">
    <location>
        <begin position="15"/>
        <end position="42"/>
    </location>
</feature>
<gene>
    <name evidence="2" type="ORF">AVDCRST_MAG96-799</name>
</gene>
<reference evidence="2" key="1">
    <citation type="submission" date="2020-02" db="EMBL/GenBank/DDBJ databases">
        <authorList>
            <person name="Meier V. D."/>
        </authorList>
    </citation>
    <scope>NUCLEOTIDE SEQUENCE</scope>
    <source>
        <strain evidence="2">AVDCRST_MAG96</strain>
    </source>
</reference>
<keyword evidence="1" id="KW-1133">Transmembrane helix</keyword>
<keyword evidence="1" id="KW-0472">Membrane</keyword>
<proteinExistence type="predicted"/>
<name>A0A6J4RWT4_9BACT</name>
<dbReference type="AlphaFoldDB" id="A0A6J4RWT4"/>
<sequence>MEVVWDFYGVILDRWILFGNVLFGLFWEFLFFVGIRLLFLYFN</sequence>
<protein>
    <submittedName>
        <fullName evidence="2">Uncharacterized protein</fullName>
    </submittedName>
</protein>
<evidence type="ECO:0000256" key="1">
    <source>
        <dbReference type="SAM" id="Phobius"/>
    </source>
</evidence>
<accession>A0A6J4RWT4</accession>